<dbReference type="EMBL" id="CP001687">
    <property type="protein sequence ID" value="ACV11264.1"/>
    <property type="molecule type" value="Genomic_DNA"/>
</dbReference>
<accession>C7NM56</accession>
<dbReference type="Proteomes" id="UP000002071">
    <property type="component" value="Chromosome"/>
</dbReference>
<dbReference type="PANTHER" id="PTHR33608:SF6">
    <property type="entry name" value="BLL2464 PROTEIN"/>
    <property type="match status" value="1"/>
</dbReference>
<feature type="compositionally biased region" description="Low complexity" evidence="1">
    <location>
        <begin position="359"/>
        <end position="368"/>
    </location>
</feature>
<sequence length="519" mass="57265">MAKRLTLAFFVSRPRAFDVEQIDSPDTNTFNVVSDNACIMRATRRFWASSATILALAGLALLYTAPTLLAGVVLLSAWLLTEQFRFARRAAHTIDTTTITQTLPQQRVAVESSTTVTLTVQRESTALDMEIIPQVPTGARGTPQPLTLDPTDHDAETTDDLSWPIAGAFTLPKPTITLRDRFGLFEETLTLGTTPDLVVEPHAPRNLHVGAGGDEIAATYGSHSAQRGGSGLDPAELRKYVPGDPSNQIDWKATARLNETYVREFEAQTDRETMLVVDHRDSLADGDEGQTKFAYLREVLLAMTDVAEGLDDPLGITAIDDDGITAQIDPSQTRNQYESVRTRLHELTPTGSQSHGDQRQQTATQATRANTVGTVLQGDTTEYGTTLQPYYASRKTHVERVTDEPLFHAVNQLSDSEPTRLLVVATDDTHRRELQEAVKLAVQRGNQVVAFLTPNALFERYALADMEATYEAYVSFEEFRRTLDRLPRTRVFEVGPGDRIDAALRAGRTRRGGEVAHES</sequence>
<evidence type="ECO:0000256" key="1">
    <source>
        <dbReference type="SAM" id="MobiDB-lite"/>
    </source>
</evidence>
<dbReference type="KEGG" id="hut:Huta_1085"/>
<dbReference type="HOGENOM" id="CLU_573193_0_0_2"/>
<feature type="domain" description="DUF58" evidence="3">
    <location>
        <begin position="236"/>
        <end position="438"/>
    </location>
</feature>
<keyword evidence="5" id="KW-1185">Reference proteome</keyword>
<dbReference type="Pfam" id="PF01882">
    <property type="entry name" value="DUF58"/>
    <property type="match status" value="1"/>
</dbReference>
<reference evidence="4 5" key="1">
    <citation type="journal article" date="2009" name="Stand. Genomic Sci.">
        <title>Complete genome sequence of Halorhabdus utahensis type strain (AX-2).</title>
        <authorList>
            <person name="Anderson I."/>
            <person name="Tindall B.J."/>
            <person name="Pomrenke H."/>
            <person name="Goker M."/>
            <person name="Lapidus A."/>
            <person name="Nolan M."/>
            <person name="Copeland A."/>
            <person name="Glavina Del Rio T."/>
            <person name="Chen F."/>
            <person name="Tice H."/>
            <person name="Cheng J.F."/>
            <person name="Lucas S."/>
            <person name="Chertkov O."/>
            <person name="Bruce D."/>
            <person name="Brettin T."/>
            <person name="Detter J.C."/>
            <person name="Han C."/>
            <person name="Goodwin L."/>
            <person name="Land M."/>
            <person name="Hauser L."/>
            <person name="Chang Y.J."/>
            <person name="Jeffries C.D."/>
            <person name="Pitluck S."/>
            <person name="Pati A."/>
            <person name="Mavromatis K."/>
            <person name="Ivanova N."/>
            <person name="Ovchinnikova G."/>
            <person name="Chen A."/>
            <person name="Palaniappan K."/>
            <person name="Chain P."/>
            <person name="Rohde M."/>
            <person name="Bristow J."/>
            <person name="Eisen J.A."/>
            <person name="Markowitz V."/>
            <person name="Hugenholtz P."/>
            <person name="Kyrpides N.C."/>
            <person name="Klenk H.P."/>
        </authorList>
    </citation>
    <scope>NUCLEOTIDE SEQUENCE [LARGE SCALE GENOMIC DNA]</scope>
    <source>
        <strain evidence="5">DSM 12940 / JCM 11049 / AX-2</strain>
    </source>
</reference>
<evidence type="ECO:0000313" key="5">
    <source>
        <dbReference type="Proteomes" id="UP000002071"/>
    </source>
</evidence>
<dbReference type="AlphaFoldDB" id="C7NM56"/>
<feature type="region of interest" description="Disordered" evidence="1">
    <location>
        <begin position="348"/>
        <end position="368"/>
    </location>
</feature>
<evidence type="ECO:0000313" key="4">
    <source>
        <dbReference type="EMBL" id="ACV11264.1"/>
    </source>
</evidence>
<keyword evidence="2" id="KW-0812">Transmembrane</keyword>
<organism evidence="4 5">
    <name type="scientific">Halorhabdus utahensis (strain DSM 12940 / JCM 11049 / AX-2)</name>
    <dbReference type="NCBI Taxonomy" id="519442"/>
    <lineage>
        <taxon>Archaea</taxon>
        <taxon>Methanobacteriati</taxon>
        <taxon>Methanobacteriota</taxon>
        <taxon>Stenosarchaea group</taxon>
        <taxon>Halobacteria</taxon>
        <taxon>Halobacteriales</taxon>
        <taxon>Haloarculaceae</taxon>
        <taxon>Halorhabdus</taxon>
    </lineage>
</organism>
<proteinExistence type="predicted"/>
<keyword evidence="2" id="KW-0472">Membrane</keyword>
<keyword evidence="2" id="KW-1133">Transmembrane helix</keyword>
<evidence type="ECO:0000256" key="2">
    <source>
        <dbReference type="SAM" id="Phobius"/>
    </source>
</evidence>
<name>C7NM56_HALUD</name>
<dbReference type="STRING" id="519442.Huta_1085"/>
<dbReference type="eggNOG" id="arCOG02742">
    <property type="taxonomic scope" value="Archaea"/>
</dbReference>
<evidence type="ECO:0000259" key="3">
    <source>
        <dbReference type="Pfam" id="PF01882"/>
    </source>
</evidence>
<protein>
    <recommendedName>
        <fullName evidence="3">DUF58 domain-containing protein</fullName>
    </recommendedName>
</protein>
<dbReference type="PANTHER" id="PTHR33608">
    <property type="entry name" value="BLL2464 PROTEIN"/>
    <property type="match status" value="1"/>
</dbReference>
<dbReference type="InterPro" id="IPR002881">
    <property type="entry name" value="DUF58"/>
</dbReference>
<gene>
    <name evidence="4" type="ordered locus">Huta_1085</name>
</gene>
<feature type="transmembrane region" description="Helical" evidence="2">
    <location>
        <begin position="53"/>
        <end position="80"/>
    </location>
</feature>